<accession>A0ABQ7D1P5</accession>
<organism evidence="1 2">
    <name type="scientific">Brassica cretica</name>
    <name type="common">Mustard</name>
    <dbReference type="NCBI Taxonomy" id="69181"/>
    <lineage>
        <taxon>Eukaryota</taxon>
        <taxon>Viridiplantae</taxon>
        <taxon>Streptophyta</taxon>
        <taxon>Embryophyta</taxon>
        <taxon>Tracheophyta</taxon>
        <taxon>Spermatophyta</taxon>
        <taxon>Magnoliopsida</taxon>
        <taxon>eudicotyledons</taxon>
        <taxon>Gunneridae</taxon>
        <taxon>Pentapetalae</taxon>
        <taxon>rosids</taxon>
        <taxon>malvids</taxon>
        <taxon>Brassicales</taxon>
        <taxon>Brassicaceae</taxon>
        <taxon>Brassiceae</taxon>
        <taxon>Brassica</taxon>
    </lineage>
</organism>
<protein>
    <submittedName>
        <fullName evidence="1">Uncharacterized protein</fullName>
    </submittedName>
</protein>
<evidence type="ECO:0000313" key="2">
    <source>
        <dbReference type="Proteomes" id="UP000266723"/>
    </source>
</evidence>
<gene>
    <name evidence="1" type="ORF">DY000_02015500</name>
</gene>
<keyword evidence="2" id="KW-1185">Reference proteome</keyword>
<proteinExistence type="predicted"/>
<dbReference type="Proteomes" id="UP000266723">
    <property type="component" value="Unassembled WGS sequence"/>
</dbReference>
<reference evidence="1 2" key="1">
    <citation type="journal article" date="2020" name="BMC Genomics">
        <title>Intraspecific diversification of the crop wild relative Brassica cretica Lam. using demographic model selection.</title>
        <authorList>
            <person name="Kioukis A."/>
            <person name="Michalopoulou V.A."/>
            <person name="Briers L."/>
            <person name="Pirintsos S."/>
            <person name="Studholme D.J."/>
            <person name="Pavlidis P."/>
            <person name="Sarris P.F."/>
        </authorList>
    </citation>
    <scope>NUCLEOTIDE SEQUENCE [LARGE SCALE GENOMIC DNA]</scope>
    <source>
        <strain evidence="2">cv. PFS-1207/04</strain>
    </source>
</reference>
<sequence length="93" mass="10460">MGKVARVEMVLAVGRGGWSLLTIETSSRLILFSTFLGSHPRKTVFYLINRFPGMSNFQGSIESWFSGNFQLEPLAVALDKEKWSMCIYLEPIG</sequence>
<evidence type="ECO:0000313" key="1">
    <source>
        <dbReference type="EMBL" id="KAF3565502.1"/>
    </source>
</evidence>
<dbReference type="EMBL" id="QGKV02000759">
    <property type="protein sequence ID" value="KAF3565502.1"/>
    <property type="molecule type" value="Genomic_DNA"/>
</dbReference>
<name>A0ABQ7D1P5_BRACR</name>
<comment type="caution">
    <text evidence="1">The sequence shown here is derived from an EMBL/GenBank/DDBJ whole genome shotgun (WGS) entry which is preliminary data.</text>
</comment>